<dbReference type="PANTHER" id="PTHR42085:SF8">
    <property type="entry name" value="F-BOX DOMAIN-CONTAINING PROTEIN"/>
    <property type="match status" value="1"/>
</dbReference>
<gene>
    <name evidence="3" type="ORF">LTR77_004881</name>
</gene>
<feature type="region of interest" description="Disordered" evidence="1">
    <location>
        <begin position="35"/>
        <end position="76"/>
    </location>
</feature>
<dbReference type="InterPro" id="IPR045518">
    <property type="entry name" value="2EXR"/>
</dbReference>
<name>A0AAV9PAA5_9PEZI</name>
<dbReference type="Proteomes" id="UP001337655">
    <property type="component" value="Unassembled WGS sequence"/>
</dbReference>
<dbReference type="EMBL" id="JAVRRT010000007">
    <property type="protein sequence ID" value="KAK5170294.1"/>
    <property type="molecule type" value="Genomic_DNA"/>
</dbReference>
<dbReference type="PANTHER" id="PTHR42085">
    <property type="entry name" value="F-BOX DOMAIN-CONTAINING PROTEIN"/>
    <property type="match status" value="1"/>
</dbReference>
<evidence type="ECO:0000313" key="3">
    <source>
        <dbReference type="EMBL" id="KAK5170294.1"/>
    </source>
</evidence>
<organism evidence="3 4">
    <name type="scientific">Saxophila tyrrhenica</name>
    <dbReference type="NCBI Taxonomy" id="1690608"/>
    <lineage>
        <taxon>Eukaryota</taxon>
        <taxon>Fungi</taxon>
        <taxon>Dikarya</taxon>
        <taxon>Ascomycota</taxon>
        <taxon>Pezizomycotina</taxon>
        <taxon>Dothideomycetes</taxon>
        <taxon>Dothideomycetidae</taxon>
        <taxon>Mycosphaerellales</taxon>
        <taxon>Extremaceae</taxon>
        <taxon>Saxophila</taxon>
    </lineage>
</organism>
<dbReference type="AlphaFoldDB" id="A0AAV9PAA5"/>
<keyword evidence="4" id="KW-1185">Reference proteome</keyword>
<dbReference type="RefSeq" id="XP_064659492.1">
    <property type="nucleotide sequence ID" value="XM_064802131.1"/>
</dbReference>
<accession>A0AAV9PAA5</accession>
<feature type="domain" description="2EXR" evidence="2">
    <location>
        <begin position="86"/>
        <end position="174"/>
    </location>
</feature>
<evidence type="ECO:0000313" key="4">
    <source>
        <dbReference type="Proteomes" id="UP001337655"/>
    </source>
</evidence>
<dbReference type="GeneID" id="89926225"/>
<sequence length="301" mass="33718">MATATSSAIITGKRKRNVVNYAELNSMDIDDEVADVNAVASDEDEDDDGLPENDSVYGSRKKSHMPNKKRAKFTKPAAKKSTKPFPFLSLPAELRDYIYEFALVEPEGLKLSAKTKSHRRTIARDTAGYWKYRRGRKHWISSDGENTTQHTPLVPNLLAVNKQIHDEAVGYLYKQQIILEDTMALHAFIAAIGPTNRLQLEDLVVRGWGCGRGTHKAMNFASLTLLASCTNLKSLFFDCNIGWSRTAKQTARQLHRDGHYFLEAYAAAKGKDAAVEVVKLVPQGEEFEREFREETGRLLGA</sequence>
<feature type="compositionally biased region" description="Acidic residues" evidence="1">
    <location>
        <begin position="41"/>
        <end position="51"/>
    </location>
</feature>
<protein>
    <recommendedName>
        <fullName evidence="2">2EXR domain-containing protein</fullName>
    </recommendedName>
</protein>
<evidence type="ECO:0000256" key="1">
    <source>
        <dbReference type="SAM" id="MobiDB-lite"/>
    </source>
</evidence>
<comment type="caution">
    <text evidence="3">The sequence shown here is derived from an EMBL/GenBank/DDBJ whole genome shotgun (WGS) entry which is preliminary data.</text>
</comment>
<proteinExistence type="predicted"/>
<reference evidence="3 4" key="1">
    <citation type="submission" date="2023-08" db="EMBL/GenBank/DDBJ databases">
        <title>Black Yeasts Isolated from many extreme environments.</title>
        <authorList>
            <person name="Coleine C."/>
            <person name="Stajich J.E."/>
            <person name="Selbmann L."/>
        </authorList>
    </citation>
    <scope>NUCLEOTIDE SEQUENCE [LARGE SCALE GENOMIC DNA]</scope>
    <source>
        <strain evidence="3 4">CCFEE 5935</strain>
    </source>
</reference>
<dbReference type="InterPro" id="IPR038883">
    <property type="entry name" value="AN11006-like"/>
</dbReference>
<feature type="compositionally biased region" description="Basic residues" evidence="1">
    <location>
        <begin position="59"/>
        <end position="76"/>
    </location>
</feature>
<evidence type="ECO:0000259" key="2">
    <source>
        <dbReference type="Pfam" id="PF20150"/>
    </source>
</evidence>
<dbReference type="Pfam" id="PF20150">
    <property type="entry name" value="2EXR"/>
    <property type="match status" value="1"/>
</dbReference>